<accession>A0AA38MP09</accession>
<organism evidence="2 3">
    <name type="scientific">Zophobas morio</name>
    <dbReference type="NCBI Taxonomy" id="2755281"/>
    <lineage>
        <taxon>Eukaryota</taxon>
        <taxon>Metazoa</taxon>
        <taxon>Ecdysozoa</taxon>
        <taxon>Arthropoda</taxon>
        <taxon>Hexapoda</taxon>
        <taxon>Insecta</taxon>
        <taxon>Pterygota</taxon>
        <taxon>Neoptera</taxon>
        <taxon>Endopterygota</taxon>
        <taxon>Coleoptera</taxon>
        <taxon>Polyphaga</taxon>
        <taxon>Cucujiformia</taxon>
        <taxon>Tenebrionidae</taxon>
        <taxon>Zophobas</taxon>
    </lineage>
</organism>
<dbReference type="EMBL" id="JALNTZ010000002">
    <property type="protein sequence ID" value="KAJ3663456.1"/>
    <property type="molecule type" value="Genomic_DNA"/>
</dbReference>
<dbReference type="Proteomes" id="UP001168821">
    <property type="component" value="Unassembled WGS sequence"/>
</dbReference>
<evidence type="ECO:0000256" key="1">
    <source>
        <dbReference type="SAM" id="MobiDB-lite"/>
    </source>
</evidence>
<dbReference type="AlphaFoldDB" id="A0AA38MP09"/>
<reference evidence="2" key="1">
    <citation type="journal article" date="2023" name="G3 (Bethesda)">
        <title>Whole genome assemblies of Zophobas morio and Tenebrio molitor.</title>
        <authorList>
            <person name="Kaur S."/>
            <person name="Stinson S.A."/>
            <person name="diCenzo G.C."/>
        </authorList>
    </citation>
    <scope>NUCLEOTIDE SEQUENCE</scope>
    <source>
        <strain evidence="2">QUZm001</strain>
    </source>
</reference>
<protein>
    <submittedName>
        <fullName evidence="2">Uncharacterized protein</fullName>
    </submittedName>
</protein>
<gene>
    <name evidence="2" type="ORF">Zmor_007715</name>
</gene>
<keyword evidence="3" id="KW-1185">Reference proteome</keyword>
<name>A0AA38MP09_9CUCU</name>
<evidence type="ECO:0000313" key="3">
    <source>
        <dbReference type="Proteomes" id="UP001168821"/>
    </source>
</evidence>
<comment type="caution">
    <text evidence="2">The sequence shown here is derived from an EMBL/GenBank/DDBJ whole genome shotgun (WGS) entry which is preliminary data.</text>
</comment>
<feature type="region of interest" description="Disordered" evidence="1">
    <location>
        <begin position="126"/>
        <end position="148"/>
    </location>
</feature>
<sequence>MAEGADTQISLRCGKCKIKVIKGPKCVSCGSIFHLSCAKLLNRVKFINDYSIKCCDSSDNQVNDVEYASADLSIPLSESQEIKYLKRIITEKDIVINQLREHNSLLKDHISSLNILEKFSGLINDSSSSASKNVKSDKANQGDRSQLQIKSKAYVNPKVTDPGVNISLNQLPTNSENETLPSETTHAAGLSLSLTTSDDLNTKQNLHELEELQKTVMNSLIDINNDVSNSHPIEDLVSNNQFKEVVYKKKRNVIKSNAKESEANPKKSVDFFFYRPKPIIGTSNNRKLLSVLKKSTISIHLSRLVPATTERDILDYLGTLNKDVLCEKLVSKKPDVYSSFKIEVPRDLKETLLSPSYWPEGVLVNIFFRRSTPSRP</sequence>
<proteinExistence type="predicted"/>
<evidence type="ECO:0000313" key="2">
    <source>
        <dbReference type="EMBL" id="KAJ3663456.1"/>
    </source>
</evidence>